<sequence length="98" mass="11105">CSFVLDDLTSVEKLHNLNMSEAIKSKDEDFLLLFKDTGNEKIPASLMKLKGELATNVQELTEKTILGIYRERNGQIEQLAINDDYVKDDGKEMLSVLK</sequence>
<evidence type="ECO:0000313" key="1">
    <source>
        <dbReference type="EMBL" id="ETJ26555.1"/>
    </source>
</evidence>
<feature type="non-terminal residue" evidence="1">
    <location>
        <position position="98"/>
    </location>
</feature>
<proteinExistence type="predicted"/>
<protein>
    <submittedName>
        <fullName evidence="1">Uncharacterized protein</fullName>
    </submittedName>
</protein>
<comment type="caution">
    <text evidence="1">The sequence shown here is derived from an EMBL/GenBank/DDBJ whole genome shotgun (WGS) entry which is preliminary data.</text>
</comment>
<name>W1XAN7_9ZZZZ</name>
<gene>
    <name evidence="1" type="ORF">Q604_UNBC17334G0001</name>
</gene>
<accession>W1XAN7</accession>
<feature type="non-terminal residue" evidence="1">
    <location>
        <position position="1"/>
    </location>
</feature>
<reference evidence="1" key="1">
    <citation type="submission" date="2013-12" db="EMBL/GenBank/DDBJ databases">
        <title>A Varibaculum cambriense genome reconstructed from a premature infant gut community with otherwise low bacterial novelty that shifts toward anaerobic metabolism during the third week of life.</title>
        <authorList>
            <person name="Brown C.T."/>
            <person name="Sharon I."/>
            <person name="Thomas B.C."/>
            <person name="Castelle C.J."/>
            <person name="Morowitz M.J."/>
            <person name="Banfield J.F."/>
        </authorList>
    </citation>
    <scope>NUCLEOTIDE SEQUENCE</scope>
</reference>
<dbReference type="AlphaFoldDB" id="W1XAN7"/>
<organism evidence="1">
    <name type="scientific">human gut metagenome</name>
    <dbReference type="NCBI Taxonomy" id="408170"/>
    <lineage>
        <taxon>unclassified sequences</taxon>
        <taxon>metagenomes</taxon>
        <taxon>organismal metagenomes</taxon>
    </lineage>
</organism>
<dbReference type="EMBL" id="AZMM01017334">
    <property type="protein sequence ID" value="ETJ26555.1"/>
    <property type="molecule type" value="Genomic_DNA"/>
</dbReference>